<dbReference type="PANTHER" id="PTHR22850">
    <property type="entry name" value="WD40 REPEAT FAMILY"/>
    <property type="match status" value="1"/>
</dbReference>
<dbReference type="InterPro" id="IPR001680">
    <property type="entry name" value="WD40_rpt"/>
</dbReference>
<proteinExistence type="predicted"/>
<organism evidence="4 5">
    <name type="scientific">Lunasporangiospora selenospora</name>
    <dbReference type="NCBI Taxonomy" id="979761"/>
    <lineage>
        <taxon>Eukaryota</taxon>
        <taxon>Fungi</taxon>
        <taxon>Fungi incertae sedis</taxon>
        <taxon>Mucoromycota</taxon>
        <taxon>Mortierellomycotina</taxon>
        <taxon>Mortierellomycetes</taxon>
        <taxon>Mortierellales</taxon>
        <taxon>Mortierellaceae</taxon>
        <taxon>Lunasporangiospora</taxon>
    </lineage>
</organism>
<dbReference type="InterPro" id="IPR015943">
    <property type="entry name" value="WD40/YVTN_repeat-like_dom_sf"/>
</dbReference>
<feature type="non-terminal residue" evidence="4">
    <location>
        <position position="654"/>
    </location>
</feature>
<evidence type="ECO:0000256" key="3">
    <source>
        <dbReference type="SAM" id="MobiDB-lite"/>
    </source>
</evidence>
<dbReference type="OrthoDB" id="2426869at2759"/>
<dbReference type="SUPFAM" id="SSF50978">
    <property type="entry name" value="WD40 repeat-like"/>
    <property type="match status" value="1"/>
</dbReference>
<dbReference type="AlphaFoldDB" id="A0A9P6FMD6"/>
<comment type="caution">
    <text evidence="4">The sequence shown here is derived from an EMBL/GenBank/DDBJ whole genome shotgun (WGS) entry which is preliminary data.</text>
</comment>
<dbReference type="Proteomes" id="UP000780801">
    <property type="component" value="Unassembled WGS sequence"/>
</dbReference>
<accession>A0A9P6FMD6</accession>
<dbReference type="SMART" id="SM00320">
    <property type="entry name" value="WD40"/>
    <property type="match status" value="5"/>
</dbReference>
<feature type="region of interest" description="Disordered" evidence="3">
    <location>
        <begin position="485"/>
        <end position="504"/>
    </location>
</feature>
<dbReference type="EMBL" id="JAABOA010003986">
    <property type="protein sequence ID" value="KAF9578122.1"/>
    <property type="molecule type" value="Genomic_DNA"/>
</dbReference>
<sequence length="654" mass="71755">MTKHDVTAGTSSDTISYKICMLSLDRVMTAFRRFNFVNFGGSVLRLELFPRSVYDKIPHVAVEFLVNPPLKDVYWHFMKFGQVISVLTKIRSTTEYIVYFAEKEHALKVRSAFDSQDTISGGSDKRTLNGVGITLLQVVNVGSDQPDFWKAPSIQYKGSAAVDHSPTLVAPGSASSTLKGSPSIGPPSRGRIEVGVAGHSGNFGKASASRPATIMPTAIMSTTIMPTSVGSSVQHRRFSDGKIGAIGPSTTEMDQEAEKKFKKTSATQRDQRLGGTARVSYHPGSLSSKMCNLGRRKRTFQEWCDSAFISYETLYNFSSKSEQGVVSISTLTWGSQLDISTFRLHYGSLFTPNEQKRSYPVASCLTVETRQYGDKNSAGEVLSIRNAGRLPETCEAMEEGMNVTARGKILSMRCLESGHLITSSDDAGLYLWDMSDNSDVAKVPLAKLNAGEDRKLFFDAKGMQVCSIDHSGNLRSYDLTKAVTSSGGKEKTDDRPGTAAIAPSHSSTIDSHQDFYTSSISINSFDTTVLTSSYAHAQVACWDPRSPQLAVKISTSCSIDDWTPMDRGGYDQLLNCEWCPKKSHEFMTASRNAIRIWDIRKLDGVRDVARHPIGDTSLLRAQYSPHRSDIIAGLTEDGDVRIWNLKSSGPPEHL</sequence>
<keyword evidence="2" id="KW-0677">Repeat</keyword>
<evidence type="ECO:0000313" key="4">
    <source>
        <dbReference type="EMBL" id="KAF9578122.1"/>
    </source>
</evidence>
<dbReference type="InterPro" id="IPR050459">
    <property type="entry name" value="WD_repeat_RBAP46/RBAP48/MSI1"/>
</dbReference>
<dbReference type="Gene3D" id="2.130.10.10">
    <property type="entry name" value="YVTN repeat-like/Quinoprotein amine dehydrogenase"/>
    <property type="match status" value="1"/>
</dbReference>
<name>A0A9P6FMD6_9FUNG</name>
<dbReference type="InterPro" id="IPR036322">
    <property type="entry name" value="WD40_repeat_dom_sf"/>
</dbReference>
<evidence type="ECO:0000256" key="2">
    <source>
        <dbReference type="ARBA" id="ARBA00022737"/>
    </source>
</evidence>
<keyword evidence="5" id="KW-1185">Reference proteome</keyword>
<protein>
    <submittedName>
        <fullName evidence="4">Uncharacterized protein</fullName>
    </submittedName>
</protein>
<gene>
    <name evidence="4" type="ORF">BGW38_006244</name>
</gene>
<evidence type="ECO:0000313" key="5">
    <source>
        <dbReference type="Proteomes" id="UP000780801"/>
    </source>
</evidence>
<keyword evidence="1" id="KW-0853">WD repeat</keyword>
<reference evidence="4" key="1">
    <citation type="journal article" date="2020" name="Fungal Divers.">
        <title>Resolving the Mortierellaceae phylogeny through synthesis of multi-gene phylogenetics and phylogenomics.</title>
        <authorList>
            <person name="Vandepol N."/>
            <person name="Liber J."/>
            <person name="Desiro A."/>
            <person name="Na H."/>
            <person name="Kennedy M."/>
            <person name="Barry K."/>
            <person name="Grigoriev I.V."/>
            <person name="Miller A.N."/>
            <person name="O'Donnell K."/>
            <person name="Stajich J.E."/>
            <person name="Bonito G."/>
        </authorList>
    </citation>
    <scope>NUCLEOTIDE SEQUENCE</scope>
    <source>
        <strain evidence="4">KOD1015</strain>
    </source>
</reference>
<evidence type="ECO:0000256" key="1">
    <source>
        <dbReference type="ARBA" id="ARBA00022574"/>
    </source>
</evidence>